<dbReference type="InterPro" id="IPR044066">
    <property type="entry name" value="TRIAD_supradom"/>
</dbReference>
<gene>
    <name evidence="11" type="primary">Necator_chrIII.g11879</name>
    <name evidence="11" type="ORF">RB195_011113</name>
</gene>
<dbReference type="CDD" id="cd20354">
    <property type="entry name" value="Rcat_RBR_RNF14"/>
    <property type="match status" value="1"/>
</dbReference>
<keyword evidence="12" id="KW-1185">Reference proteome</keyword>
<proteinExistence type="predicted"/>
<evidence type="ECO:0000256" key="6">
    <source>
        <dbReference type="ARBA" id="ARBA00022737"/>
    </source>
</evidence>
<sequence>MPLCLTFIDLKKAFDSVETEAVVEALDNQGILTSNIKVLRELYTTLENAMRKLEWDDIGVKVDGRPLHLLRFADDIVLITPNISQAERMLTEFDETCGCIGLQLNLQKTMFKSGHQHDERPDLRAGQKETSGLGSIQEHRGCSEEDQEHAALCSPIQHHRLPALTYASERVMLGVTHFTQVRDGIRSSLLRQRSKIRDATAFAKESKIRWAEHRIAGGPPNRWSDFFTKYFKENYDALRVPSERRNHWATLARDRDKWKNYWRPLDQFEHQRESRRLGDVLHENNGLPVLFSCYEEVKKFVEGTEITELHLGENRFARNNKMSPRELLEAARKACEKAEMDDFEAHCHDCDISSLTCLSDGCESSASQQLIVELLGQEAFDRYETVLLSKTLNGLDDVCVCPRITCQKPAAISKATDNLATCLVCGYSFCTGCRRTFHGVHPCKNKFDISISSFVENEDGTWGLREVTLQEYLRATPEERIEMGWWYGGIENLEAEMEEAMKKVDAHSYMWIQENSKKCPNCSIPIQKNGGCKKVICSACKTPFCWVCEVILDLRNPYKHYDGGVSSSANTAETVS</sequence>
<dbReference type="Pfam" id="PF22191">
    <property type="entry name" value="IBR_1"/>
    <property type="match status" value="1"/>
</dbReference>
<dbReference type="PANTHER" id="PTHR11685">
    <property type="entry name" value="RBR FAMILY RING FINGER AND IBR DOMAIN-CONTAINING"/>
    <property type="match status" value="1"/>
</dbReference>
<evidence type="ECO:0000259" key="10">
    <source>
        <dbReference type="PROSITE" id="PS51873"/>
    </source>
</evidence>
<evidence type="ECO:0000256" key="9">
    <source>
        <dbReference type="ARBA" id="ARBA00022833"/>
    </source>
</evidence>
<name>A0ABR1D0Z8_NECAM</name>
<dbReference type="Gene3D" id="2.20.25.20">
    <property type="match status" value="1"/>
</dbReference>
<comment type="caution">
    <text evidence="11">The sequence shown here is derived from an EMBL/GenBank/DDBJ whole genome shotgun (WGS) entry which is preliminary data.</text>
</comment>
<evidence type="ECO:0000256" key="5">
    <source>
        <dbReference type="ARBA" id="ARBA00022723"/>
    </source>
</evidence>
<dbReference type="SUPFAM" id="SSF57850">
    <property type="entry name" value="RING/U-box"/>
    <property type="match status" value="2"/>
</dbReference>
<evidence type="ECO:0000256" key="1">
    <source>
        <dbReference type="ARBA" id="ARBA00001798"/>
    </source>
</evidence>
<keyword evidence="5" id="KW-0479">Metal-binding</keyword>
<dbReference type="CDD" id="cd20341">
    <property type="entry name" value="BRcat_RBR_RNF14"/>
    <property type="match status" value="1"/>
</dbReference>
<reference evidence="11 12" key="1">
    <citation type="submission" date="2023-08" db="EMBL/GenBank/DDBJ databases">
        <title>A Necator americanus chromosomal reference genome.</title>
        <authorList>
            <person name="Ilik V."/>
            <person name="Petrzelkova K.J."/>
            <person name="Pardy F."/>
            <person name="Fuh T."/>
            <person name="Niatou-Singa F.S."/>
            <person name="Gouil Q."/>
            <person name="Baker L."/>
            <person name="Ritchie M.E."/>
            <person name="Jex A.R."/>
            <person name="Gazzola D."/>
            <person name="Li H."/>
            <person name="Toshio Fujiwara R."/>
            <person name="Zhan B."/>
            <person name="Aroian R.V."/>
            <person name="Pafco B."/>
            <person name="Schwarz E.M."/>
        </authorList>
    </citation>
    <scope>NUCLEOTIDE SEQUENCE [LARGE SCALE GENOMIC DNA]</scope>
    <source>
        <strain evidence="11 12">Aroian</strain>
        <tissue evidence="11">Whole animal</tissue>
    </source>
</reference>
<dbReference type="InterPro" id="IPR047548">
    <property type="entry name" value="Rcat_RBR_RNF14"/>
</dbReference>
<evidence type="ECO:0000256" key="2">
    <source>
        <dbReference type="ARBA" id="ARBA00004906"/>
    </source>
</evidence>
<dbReference type="EMBL" id="JAVFWL010000003">
    <property type="protein sequence ID" value="KAK6744216.1"/>
    <property type="molecule type" value="Genomic_DNA"/>
</dbReference>
<evidence type="ECO:0000313" key="11">
    <source>
        <dbReference type="EMBL" id="KAK6744216.1"/>
    </source>
</evidence>
<feature type="domain" description="RING-type" evidence="10">
    <location>
        <begin position="305"/>
        <end position="572"/>
    </location>
</feature>
<dbReference type="Proteomes" id="UP001303046">
    <property type="component" value="Unassembled WGS sequence"/>
</dbReference>
<comment type="pathway">
    <text evidence="2">Protein modification; protein ubiquitination.</text>
</comment>
<evidence type="ECO:0000256" key="4">
    <source>
        <dbReference type="ARBA" id="ARBA00022679"/>
    </source>
</evidence>
<keyword evidence="4" id="KW-0808">Transferase</keyword>
<protein>
    <recommendedName>
        <fullName evidence="3">RBR-type E3 ubiquitin transferase</fullName>
        <ecNumber evidence="3">2.3.2.31</ecNumber>
    </recommendedName>
</protein>
<keyword evidence="7" id="KW-0863">Zinc-finger</keyword>
<dbReference type="PROSITE" id="PS51873">
    <property type="entry name" value="TRIAD"/>
    <property type="match status" value="1"/>
</dbReference>
<dbReference type="InterPro" id="IPR002867">
    <property type="entry name" value="IBR_dom"/>
</dbReference>
<evidence type="ECO:0000256" key="3">
    <source>
        <dbReference type="ARBA" id="ARBA00012251"/>
    </source>
</evidence>
<accession>A0ABR1D0Z8</accession>
<organism evidence="11 12">
    <name type="scientific">Necator americanus</name>
    <name type="common">Human hookworm</name>
    <dbReference type="NCBI Taxonomy" id="51031"/>
    <lineage>
        <taxon>Eukaryota</taxon>
        <taxon>Metazoa</taxon>
        <taxon>Ecdysozoa</taxon>
        <taxon>Nematoda</taxon>
        <taxon>Chromadorea</taxon>
        <taxon>Rhabditida</taxon>
        <taxon>Rhabditina</taxon>
        <taxon>Rhabditomorpha</taxon>
        <taxon>Strongyloidea</taxon>
        <taxon>Ancylostomatidae</taxon>
        <taxon>Bunostominae</taxon>
        <taxon>Necator</taxon>
    </lineage>
</organism>
<dbReference type="SMART" id="SM00647">
    <property type="entry name" value="IBR"/>
    <property type="match status" value="2"/>
</dbReference>
<dbReference type="Gene3D" id="1.20.120.1750">
    <property type="match status" value="1"/>
</dbReference>
<dbReference type="EC" id="2.3.2.31" evidence="3"/>
<dbReference type="Pfam" id="PF01485">
    <property type="entry name" value="IBR"/>
    <property type="match status" value="1"/>
</dbReference>
<evidence type="ECO:0000313" key="12">
    <source>
        <dbReference type="Proteomes" id="UP001303046"/>
    </source>
</evidence>
<comment type="catalytic activity">
    <reaction evidence="1">
        <text>[E2 ubiquitin-conjugating enzyme]-S-ubiquitinyl-L-cysteine + [acceptor protein]-L-lysine = [E2 ubiquitin-conjugating enzyme]-L-cysteine + [acceptor protein]-N(6)-ubiquitinyl-L-lysine.</text>
        <dbReference type="EC" id="2.3.2.31"/>
    </reaction>
</comment>
<keyword evidence="6" id="KW-0677">Repeat</keyword>
<evidence type="ECO:0000256" key="7">
    <source>
        <dbReference type="ARBA" id="ARBA00022771"/>
    </source>
</evidence>
<evidence type="ECO:0000256" key="8">
    <source>
        <dbReference type="ARBA" id="ARBA00022786"/>
    </source>
</evidence>
<dbReference type="InterPro" id="IPR031127">
    <property type="entry name" value="E3_UB_ligase_RBR"/>
</dbReference>
<keyword evidence="9" id="KW-0862">Zinc</keyword>
<keyword evidence="8" id="KW-0833">Ubl conjugation pathway</keyword>